<dbReference type="EMBL" id="JBHUON010000015">
    <property type="protein sequence ID" value="MFD2865613.1"/>
    <property type="molecule type" value="Genomic_DNA"/>
</dbReference>
<gene>
    <name evidence="2" type="ORF">ACFSYC_13010</name>
</gene>
<dbReference type="Proteomes" id="UP001597601">
    <property type="component" value="Unassembled WGS sequence"/>
</dbReference>
<keyword evidence="1" id="KW-1133">Transmembrane helix</keyword>
<sequence length="69" mass="7791">MSAPSLIFWITFVVPFVAFLVWLMRQDKRKGWIGLIVLSIIVIGAITYTIIKKDGQADPNTEQTQQAPD</sequence>
<name>A0ABW5XQU2_9SPHI</name>
<evidence type="ECO:0008006" key="4">
    <source>
        <dbReference type="Google" id="ProtNLM"/>
    </source>
</evidence>
<feature type="transmembrane region" description="Helical" evidence="1">
    <location>
        <begin position="31"/>
        <end position="51"/>
    </location>
</feature>
<evidence type="ECO:0000313" key="3">
    <source>
        <dbReference type="Proteomes" id="UP001597601"/>
    </source>
</evidence>
<accession>A0ABW5XQU2</accession>
<organism evidence="2 3">
    <name type="scientific">Mucilaginibacter antarcticus</name>
    <dbReference type="NCBI Taxonomy" id="1855725"/>
    <lineage>
        <taxon>Bacteria</taxon>
        <taxon>Pseudomonadati</taxon>
        <taxon>Bacteroidota</taxon>
        <taxon>Sphingobacteriia</taxon>
        <taxon>Sphingobacteriales</taxon>
        <taxon>Sphingobacteriaceae</taxon>
        <taxon>Mucilaginibacter</taxon>
    </lineage>
</organism>
<keyword evidence="1" id="KW-0812">Transmembrane</keyword>
<evidence type="ECO:0000313" key="2">
    <source>
        <dbReference type="EMBL" id="MFD2865613.1"/>
    </source>
</evidence>
<comment type="caution">
    <text evidence="2">The sequence shown here is derived from an EMBL/GenBank/DDBJ whole genome shotgun (WGS) entry which is preliminary data.</text>
</comment>
<reference evidence="3" key="1">
    <citation type="journal article" date="2019" name="Int. J. Syst. Evol. Microbiol.">
        <title>The Global Catalogue of Microorganisms (GCM) 10K type strain sequencing project: providing services to taxonomists for standard genome sequencing and annotation.</title>
        <authorList>
            <consortium name="The Broad Institute Genomics Platform"/>
            <consortium name="The Broad Institute Genome Sequencing Center for Infectious Disease"/>
            <person name="Wu L."/>
            <person name="Ma J."/>
        </authorList>
    </citation>
    <scope>NUCLEOTIDE SEQUENCE [LARGE SCALE GENOMIC DNA]</scope>
    <source>
        <strain evidence="3">KCTC 52232</strain>
    </source>
</reference>
<keyword evidence="3" id="KW-1185">Reference proteome</keyword>
<proteinExistence type="predicted"/>
<keyword evidence="1" id="KW-0472">Membrane</keyword>
<feature type="transmembrane region" description="Helical" evidence="1">
    <location>
        <begin position="6"/>
        <end position="24"/>
    </location>
</feature>
<dbReference type="RefSeq" id="WP_377128252.1">
    <property type="nucleotide sequence ID" value="NZ_JBHUON010000015.1"/>
</dbReference>
<protein>
    <recommendedName>
        <fullName evidence="4">Phospholipase D-like protein</fullName>
    </recommendedName>
</protein>
<evidence type="ECO:0000256" key="1">
    <source>
        <dbReference type="SAM" id="Phobius"/>
    </source>
</evidence>